<dbReference type="EC" id="1.4.1.21" evidence="6"/>
<dbReference type="Gene3D" id="3.30.360.10">
    <property type="entry name" value="Dihydrodipicolinate Reductase, domain 2"/>
    <property type="match status" value="1"/>
</dbReference>
<dbReference type="NCBIfam" id="NF009828">
    <property type="entry name" value="PRK13303.1-3"/>
    <property type="match status" value="1"/>
</dbReference>
<feature type="domain" description="Aspartate/homoserine dehydrogenase NAD-binding" evidence="8">
    <location>
        <begin position="13"/>
        <end position="123"/>
    </location>
</feature>
<keyword evidence="2 6" id="KW-0662">Pyridine nucleotide biosynthesis</keyword>
<comment type="catalytic activity">
    <reaction evidence="6">
        <text>L-aspartate + NADP(+) + H2O = oxaloacetate + NH4(+) + NADPH + H(+)</text>
        <dbReference type="Rhea" id="RHEA:11784"/>
        <dbReference type="ChEBI" id="CHEBI:15377"/>
        <dbReference type="ChEBI" id="CHEBI:15378"/>
        <dbReference type="ChEBI" id="CHEBI:16452"/>
        <dbReference type="ChEBI" id="CHEBI:28938"/>
        <dbReference type="ChEBI" id="CHEBI:29991"/>
        <dbReference type="ChEBI" id="CHEBI:57783"/>
        <dbReference type="ChEBI" id="CHEBI:58349"/>
        <dbReference type="EC" id="1.4.1.21"/>
    </reaction>
</comment>
<evidence type="ECO:0000259" key="7">
    <source>
        <dbReference type="Pfam" id="PF01958"/>
    </source>
</evidence>
<feature type="domain" description="Aspartate dehydrogenase" evidence="7">
    <location>
        <begin position="170"/>
        <end position="257"/>
    </location>
</feature>
<comment type="function">
    <text evidence="6">Specifically catalyzes the NAD or NADP-dependent dehydrogenation of L-aspartate to iminoaspartate.</text>
</comment>
<evidence type="ECO:0000256" key="6">
    <source>
        <dbReference type="HAMAP-Rule" id="MF_01265"/>
    </source>
</evidence>
<dbReference type="GO" id="GO:0033735">
    <property type="term" value="F:aspartate dehydrogenase [NAD(P)+] activity"/>
    <property type="evidence" value="ECO:0007669"/>
    <property type="project" value="UniProtKB-EC"/>
</dbReference>
<dbReference type="GO" id="GO:0016639">
    <property type="term" value="F:oxidoreductase activity, acting on the CH-NH2 group of donors, NAD or NADP as acceptor"/>
    <property type="evidence" value="ECO:0007669"/>
    <property type="project" value="UniProtKB-UniRule"/>
</dbReference>
<dbReference type="EMBL" id="CP041636">
    <property type="protein sequence ID" value="QDO98019.1"/>
    <property type="molecule type" value="Genomic_DNA"/>
</dbReference>
<evidence type="ECO:0000313" key="9">
    <source>
        <dbReference type="EMBL" id="QDO98019.1"/>
    </source>
</evidence>
<dbReference type="OrthoDB" id="8456681at2"/>
<dbReference type="HAMAP" id="MF_01265">
    <property type="entry name" value="NadX"/>
    <property type="match status" value="1"/>
</dbReference>
<keyword evidence="4 6" id="KW-0560">Oxidoreductase</keyword>
<dbReference type="PANTHER" id="PTHR31873">
    <property type="entry name" value="L-ASPARTATE DEHYDROGENASE-RELATED"/>
    <property type="match status" value="1"/>
</dbReference>
<evidence type="ECO:0000256" key="2">
    <source>
        <dbReference type="ARBA" id="ARBA00022642"/>
    </source>
</evidence>
<dbReference type="SUPFAM" id="SSF55347">
    <property type="entry name" value="Glyceraldehyde-3-phosphate dehydrogenase-like, C-terminal domain"/>
    <property type="match status" value="1"/>
</dbReference>
<comment type="similarity">
    <text evidence="1 6">Belongs to the L-aspartate dehydrogenase family.</text>
</comment>
<dbReference type="AlphaFoldDB" id="A0A516H2N1"/>
<gene>
    <name evidence="6" type="primary">nadX</name>
    <name evidence="9" type="ORF">FNB15_12385</name>
</gene>
<dbReference type="GO" id="GO:0009435">
    <property type="term" value="P:NAD+ biosynthetic process"/>
    <property type="evidence" value="ECO:0007669"/>
    <property type="project" value="UniProtKB-UniRule"/>
</dbReference>
<dbReference type="Proteomes" id="UP000317496">
    <property type="component" value="Chromosome"/>
</dbReference>
<dbReference type="Pfam" id="PF01958">
    <property type="entry name" value="Asp_DH_C"/>
    <property type="match status" value="1"/>
</dbReference>
<evidence type="ECO:0000313" key="10">
    <source>
        <dbReference type="Proteomes" id="UP000317496"/>
    </source>
</evidence>
<proteinExistence type="inferred from homology"/>
<keyword evidence="5 6" id="KW-0520">NAD</keyword>
<dbReference type="PANTHER" id="PTHR31873:SF6">
    <property type="entry name" value="ASPARTATE DEHYDROGENASE DOMAIN-CONTAINING PROTEIN"/>
    <property type="match status" value="1"/>
</dbReference>
<accession>A0A516H2N1</accession>
<dbReference type="PIRSF" id="PIRSF005227">
    <property type="entry name" value="Asp_dh_NAD_syn"/>
    <property type="match status" value="1"/>
</dbReference>
<dbReference type="InterPro" id="IPR011182">
    <property type="entry name" value="L-Asp_DH"/>
</dbReference>
<dbReference type="GO" id="GO:0051287">
    <property type="term" value="F:NAD binding"/>
    <property type="evidence" value="ECO:0007669"/>
    <property type="project" value="UniProtKB-UniRule"/>
</dbReference>
<feature type="binding site" evidence="6">
    <location>
        <position position="126"/>
    </location>
    <ligand>
        <name>NAD(+)</name>
        <dbReference type="ChEBI" id="CHEBI:57540"/>
    </ligand>
</feature>
<name>A0A516H2N1_9PROT</name>
<evidence type="ECO:0000256" key="4">
    <source>
        <dbReference type="ARBA" id="ARBA00023002"/>
    </source>
</evidence>
<reference evidence="9 10" key="1">
    <citation type="submission" date="2019-07" db="EMBL/GenBank/DDBJ databases">
        <title>Genome sequencing for Ferrovibrio sp. K5.</title>
        <authorList>
            <person name="Park S.-J."/>
        </authorList>
    </citation>
    <scope>NUCLEOTIDE SEQUENCE [LARGE SCALE GENOMIC DNA]</scope>
    <source>
        <strain evidence="9 10">K5</strain>
    </source>
</reference>
<feature type="active site" evidence="6">
    <location>
        <position position="222"/>
    </location>
</feature>
<dbReference type="Pfam" id="PF03447">
    <property type="entry name" value="NAD_binding_3"/>
    <property type="match status" value="1"/>
</dbReference>
<sequence>MARRVRPAILLIGHGAIAAEVRAAALSTGLFDVGAVLVRHEKVGSVQAELNGYTVIDSLEELDFAPVLAAECASHSAVRQHGPGVLRLGIDLVIASIGALSDEALHRDLEAAATIGGAKLILPAGAVPGIDALNAAMLGGLEQVSYTSRKPPAAWKGTPAEGLLDLDTLESPETFYTGTARAAARDYPKNANVAATVAMAGLGFDATQVRLIADPMAGGNMHEIEAVGTFGRMSLSIEGKPLKSNPKTSSLAAYSTIRAILNRVRLTEI</sequence>
<dbReference type="UniPathway" id="UPA00253">
    <property type="reaction ID" value="UER00456"/>
</dbReference>
<evidence type="ECO:0000259" key="8">
    <source>
        <dbReference type="Pfam" id="PF03447"/>
    </source>
</evidence>
<evidence type="ECO:0000256" key="3">
    <source>
        <dbReference type="ARBA" id="ARBA00022857"/>
    </source>
</evidence>
<dbReference type="GO" id="GO:0050661">
    <property type="term" value="F:NADP binding"/>
    <property type="evidence" value="ECO:0007669"/>
    <property type="project" value="UniProtKB-UniRule"/>
</dbReference>
<dbReference type="KEGG" id="fer:FNB15_12385"/>
<dbReference type="InterPro" id="IPR002811">
    <property type="entry name" value="Asp_DH"/>
</dbReference>
<dbReference type="NCBIfam" id="NF009827">
    <property type="entry name" value="PRK13303.1-2"/>
    <property type="match status" value="1"/>
</dbReference>
<dbReference type="SUPFAM" id="SSF51735">
    <property type="entry name" value="NAD(P)-binding Rossmann-fold domains"/>
    <property type="match status" value="1"/>
</dbReference>
<protein>
    <recommendedName>
        <fullName evidence="6">L-aspartate dehydrogenase</fullName>
        <ecNumber evidence="6">1.4.1.21</ecNumber>
    </recommendedName>
</protein>
<evidence type="ECO:0000256" key="5">
    <source>
        <dbReference type="ARBA" id="ARBA00023027"/>
    </source>
</evidence>
<dbReference type="InterPro" id="IPR020626">
    <property type="entry name" value="Asp_DH_prok"/>
</dbReference>
<comment type="catalytic activity">
    <reaction evidence="6">
        <text>L-aspartate + NAD(+) + H2O = oxaloacetate + NH4(+) + NADH + H(+)</text>
        <dbReference type="Rhea" id="RHEA:11788"/>
        <dbReference type="ChEBI" id="CHEBI:15377"/>
        <dbReference type="ChEBI" id="CHEBI:15378"/>
        <dbReference type="ChEBI" id="CHEBI:16452"/>
        <dbReference type="ChEBI" id="CHEBI:28938"/>
        <dbReference type="ChEBI" id="CHEBI:29991"/>
        <dbReference type="ChEBI" id="CHEBI:57540"/>
        <dbReference type="ChEBI" id="CHEBI:57945"/>
        <dbReference type="EC" id="1.4.1.21"/>
    </reaction>
</comment>
<keyword evidence="3 6" id="KW-0521">NADP</keyword>
<dbReference type="Gene3D" id="3.40.50.720">
    <property type="entry name" value="NAD(P)-binding Rossmann-like Domain"/>
    <property type="match status" value="1"/>
</dbReference>
<keyword evidence="10" id="KW-1185">Reference proteome</keyword>
<comment type="miscellaneous">
    <text evidence="6">The iminoaspartate product is unstable in aqueous solution and can decompose to oxaloacetate and ammonia.</text>
</comment>
<feature type="binding site" evidence="6">
    <location>
        <position position="192"/>
    </location>
    <ligand>
        <name>NAD(+)</name>
        <dbReference type="ChEBI" id="CHEBI:57540"/>
    </ligand>
</feature>
<evidence type="ECO:0000256" key="1">
    <source>
        <dbReference type="ARBA" id="ARBA00008331"/>
    </source>
</evidence>
<dbReference type="InterPro" id="IPR005106">
    <property type="entry name" value="Asp/hSer_DH_NAD-bd"/>
</dbReference>
<dbReference type="InterPro" id="IPR036291">
    <property type="entry name" value="NAD(P)-bd_dom_sf"/>
</dbReference>
<dbReference type="RefSeq" id="WP_144069000.1">
    <property type="nucleotide sequence ID" value="NZ_CP041636.1"/>
</dbReference>
<organism evidence="9 10">
    <name type="scientific">Ferrovibrio terrae</name>
    <dbReference type="NCBI Taxonomy" id="2594003"/>
    <lineage>
        <taxon>Bacteria</taxon>
        <taxon>Pseudomonadati</taxon>
        <taxon>Pseudomonadota</taxon>
        <taxon>Alphaproteobacteria</taxon>
        <taxon>Rhodospirillales</taxon>
        <taxon>Rhodospirillaceae</taxon>
        <taxon>Ferrovibrio</taxon>
    </lineage>
</organism>
<comment type="pathway">
    <text evidence="6">Cofactor biosynthesis; NAD(+) biosynthesis; iminoaspartate from L-aspartate (dehydrogenase route): step 1/1.</text>
</comment>